<feature type="domain" description="Nitrite/sulphite reductase 4Fe-4S" evidence="7">
    <location>
        <begin position="409"/>
        <end position="529"/>
    </location>
</feature>
<dbReference type="InterPro" id="IPR036136">
    <property type="entry name" value="Nit/Sulf_reduc_fer-like_dom_sf"/>
</dbReference>
<dbReference type="GO" id="GO:0050311">
    <property type="term" value="F:sulfite reductase (ferredoxin) activity"/>
    <property type="evidence" value="ECO:0007669"/>
    <property type="project" value="UniProtKB-EC"/>
</dbReference>
<dbReference type="InterPro" id="IPR005117">
    <property type="entry name" value="NiRdtase/SiRdtase_haem-b_fer"/>
</dbReference>
<keyword evidence="3" id="KW-0479">Metal-binding</keyword>
<keyword evidence="6" id="KW-0411">Iron-sulfur</keyword>
<reference evidence="10" key="1">
    <citation type="journal article" date="2019" name="Int. J. Syst. Evol. Microbiol.">
        <title>The Global Catalogue of Microorganisms (GCM) 10K type strain sequencing project: providing services to taxonomists for standard genome sequencing and annotation.</title>
        <authorList>
            <consortium name="The Broad Institute Genomics Platform"/>
            <consortium name="The Broad Institute Genome Sequencing Center for Infectious Disease"/>
            <person name="Wu L."/>
            <person name="Ma J."/>
        </authorList>
    </citation>
    <scope>NUCLEOTIDE SEQUENCE [LARGE SCALE GENOMIC DNA]</scope>
    <source>
        <strain evidence="10">CG52</strain>
    </source>
</reference>
<feature type="domain" description="Nitrite/Sulfite reductase ferredoxin-like" evidence="8">
    <location>
        <begin position="52"/>
        <end position="110"/>
    </location>
</feature>
<feature type="domain" description="Nitrite/Sulfite reductase ferredoxin-like" evidence="8">
    <location>
        <begin position="329"/>
        <end position="398"/>
    </location>
</feature>
<comment type="caution">
    <text evidence="9">The sequence shown here is derived from an EMBL/GenBank/DDBJ whole genome shotgun (WGS) entry which is preliminary data.</text>
</comment>
<dbReference type="InterPro" id="IPR006067">
    <property type="entry name" value="NO2/SO3_Rdtase_4Fe4S_dom"/>
</dbReference>
<dbReference type="EMBL" id="JBHUEQ010000003">
    <property type="protein sequence ID" value="MFD1744413.1"/>
    <property type="molecule type" value="Genomic_DNA"/>
</dbReference>
<protein>
    <submittedName>
        <fullName evidence="9">Nitrite/sulfite reductase</fullName>
        <ecNumber evidence="9">1.8.7.1</ecNumber>
    </submittedName>
</protein>
<sequence length="556" mass="61951">MYRYDEFDHAFVAGRVEQFRDQVSRRLSGELAEDAFKPLRLMNGVYLQLHAYMLRVAIPYGTLNSRQMRMLAHIARKYDRGYGHFTTRQNIQYNWPRLADTPDILAELASVEMHALQTSGNCIRNVTADHFAGAAADEVADPRPYAEILRQWSSVHPEFSFLPRKFKIAVTGAERDRAAIQVHDIGLHLKRNEQGEIGFAVYVGGGQGRTPMVAKKIRDFLPEQDLLSYTTAIMRVYNLHGRRDNKYKARIKILVHETGAEELARQVEQEFAHLQETELKLPEADIQAITAYFAPPALEARPEGWAQLAGWKKADANFARWVDQNVQPHKHPDYGMVTISLKPIGGIPGDATDVQMEAIADIAEEYALDEIRISHEQNVILPHVALADLEPVYRALLAQGLATANSNLITDIIACPGLDYCALANARSIPVAQAISERFGSAERQAEIGELKIKISGCINACGHHHVGHIGLLGVEKKGAELYQITLGGSADEHTSIGEIIGRGFEPEKVTDAIETIVNTYLGLRLSREETFLEAYRRVGPQPFKDALYGQTAEAA</sequence>
<dbReference type="EC" id="1.8.7.1" evidence="9"/>
<keyword evidence="10" id="KW-1185">Reference proteome</keyword>
<dbReference type="Proteomes" id="UP001597322">
    <property type="component" value="Unassembled WGS sequence"/>
</dbReference>
<keyword evidence="2" id="KW-0349">Heme</keyword>
<dbReference type="Gene3D" id="3.90.480.10">
    <property type="entry name" value="Sulfite Reductase Hemoprotein,Domain 2"/>
    <property type="match status" value="1"/>
</dbReference>
<name>A0ABW4LZ23_9HYPH</name>
<evidence type="ECO:0000256" key="6">
    <source>
        <dbReference type="ARBA" id="ARBA00023014"/>
    </source>
</evidence>
<evidence type="ECO:0000259" key="8">
    <source>
        <dbReference type="Pfam" id="PF03460"/>
    </source>
</evidence>
<dbReference type="PANTHER" id="PTHR32439">
    <property type="entry name" value="FERREDOXIN--NITRITE REDUCTASE, CHLOROPLASTIC"/>
    <property type="match status" value="1"/>
</dbReference>
<dbReference type="InterPro" id="IPR051329">
    <property type="entry name" value="NIR_SIR_4Fe-4S"/>
</dbReference>
<organism evidence="9 10">
    <name type="scientific">Rhizobium helianthi</name>
    <dbReference type="NCBI Taxonomy" id="1132695"/>
    <lineage>
        <taxon>Bacteria</taxon>
        <taxon>Pseudomonadati</taxon>
        <taxon>Pseudomonadota</taxon>
        <taxon>Alphaproteobacteria</taxon>
        <taxon>Hyphomicrobiales</taxon>
        <taxon>Rhizobiaceae</taxon>
        <taxon>Rhizobium/Agrobacterium group</taxon>
        <taxon>Rhizobium</taxon>
    </lineage>
</organism>
<evidence type="ECO:0000256" key="2">
    <source>
        <dbReference type="ARBA" id="ARBA00022617"/>
    </source>
</evidence>
<feature type="domain" description="Nitrite/sulphite reductase 4Fe-4S" evidence="7">
    <location>
        <begin position="119"/>
        <end position="273"/>
    </location>
</feature>
<dbReference type="SUPFAM" id="SSF55124">
    <property type="entry name" value="Nitrite/Sulfite reductase N-terminal domain-like"/>
    <property type="match status" value="2"/>
</dbReference>
<dbReference type="Pfam" id="PF03460">
    <property type="entry name" value="NIR_SIR_ferr"/>
    <property type="match status" value="2"/>
</dbReference>
<evidence type="ECO:0000313" key="9">
    <source>
        <dbReference type="EMBL" id="MFD1744413.1"/>
    </source>
</evidence>
<keyword evidence="5" id="KW-0408">Iron</keyword>
<dbReference type="SUPFAM" id="SSF56014">
    <property type="entry name" value="Nitrite and sulphite reductase 4Fe-4S domain-like"/>
    <property type="match status" value="2"/>
</dbReference>
<proteinExistence type="predicted"/>
<evidence type="ECO:0000256" key="3">
    <source>
        <dbReference type="ARBA" id="ARBA00022723"/>
    </source>
</evidence>
<evidence type="ECO:0000256" key="4">
    <source>
        <dbReference type="ARBA" id="ARBA00023002"/>
    </source>
</evidence>
<keyword evidence="1" id="KW-0004">4Fe-4S</keyword>
<accession>A0ABW4LZ23</accession>
<dbReference type="InterPro" id="IPR045854">
    <property type="entry name" value="NO2/SO3_Rdtase_4Fe4S_sf"/>
</dbReference>
<dbReference type="RefSeq" id="WP_377396307.1">
    <property type="nucleotide sequence ID" value="NZ_JBHUEQ010000003.1"/>
</dbReference>
<evidence type="ECO:0000256" key="5">
    <source>
        <dbReference type="ARBA" id="ARBA00023004"/>
    </source>
</evidence>
<evidence type="ECO:0000256" key="1">
    <source>
        <dbReference type="ARBA" id="ARBA00022485"/>
    </source>
</evidence>
<dbReference type="Pfam" id="PF01077">
    <property type="entry name" value="NIR_SIR"/>
    <property type="match status" value="2"/>
</dbReference>
<gene>
    <name evidence="9" type="ORF">ACFSE1_02965</name>
</gene>
<keyword evidence="4 9" id="KW-0560">Oxidoreductase</keyword>
<dbReference type="Gene3D" id="3.30.413.10">
    <property type="entry name" value="Sulfite Reductase Hemoprotein, domain 1"/>
    <property type="match status" value="2"/>
</dbReference>
<dbReference type="PANTHER" id="PTHR32439:SF9">
    <property type="entry name" value="BLR3264 PROTEIN"/>
    <property type="match status" value="1"/>
</dbReference>
<evidence type="ECO:0000313" key="10">
    <source>
        <dbReference type="Proteomes" id="UP001597322"/>
    </source>
</evidence>
<evidence type="ECO:0000259" key="7">
    <source>
        <dbReference type="Pfam" id="PF01077"/>
    </source>
</evidence>